<dbReference type="EMBL" id="LQBL01000022">
    <property type="protein sequence ID" value="KUG55620.1"/>
    <property type="molecule type" value="Genomic_DNA"/>
</dbReference>
<organism evidence="4 5">
    <name type="scientific">Serinicoccus chungangensis</name>
    <dbReference type="NCBI Taxonomy" id="767452"/>
    <lineage>
        <taxon>Bacteria</taxon>
        <taxon>Bacillati</taxon>
        <taxon>Actinomycetota</taxon>
        <taxon>Actinomycetes</taxon>
        <taxon>Micrococcales</taxon>
        <taxon>Ornithinimicrobiaceae</taxon>
        <taxon>Serinicoccus</taxon>
    </lineage>
</organism>
<gene>
    <name evidence="4" type="ORF">AVL62_04720</name>
</gene>
<protein>
    <submittedName>
        <fullName evidence="4">ABC transporter</fullName>
    </submittedName>
</protein>
<name>A0A0W8I880_9MICO</name>
<evidence type="ECO:0000256" key="1">
    <source>
        <dbReference type="ARBA" id="ARBA00022741"/>
    </source>
</evidence>
<dbReference type="PROSITE" id="PS50893">
    <property type="entry name" value="ABC_TRANSPORTER_2"/>
    <property type="match status" value="1"/>
</dbReference>
<evidence type="ECO:0000313" key="4">
    <source>
        <dbReference type="EMBL" id="KUG55620.1"/>
    </source>
</evidence>
<keyword evidence="2" id="KW-0067">ATP-binding</keyword>
<keyword evidence="1" id="KW-0547">Nucleotide-binding</keyword>
<feature type="domain" description="ABC transporter" evidence="3">
    <location>
        <begin position="3"/>
        <end position="228"/>
    </location>
</feature>
<evidence type="ECO:0000259" key="3">
    <source>
        <dbReference type="PROSITE" id="PS50893"/>
    </source>
</evidence>
<dbReference type="RefSeq" id="WP_058890728.1">
    <property type="nucleotide sequence ID" value="NZ_LQBL01000022.1"/>
</dbReference>
<dbReference type="InterPro" id="IPR027417">
    <property type="entry name" value="P-loop_NTPase"/>
</dbReference>
<evidence type="ECO:0000313" key="5">
    <source>
        <dbReference type="Proteomes" id="UP000054837"/>
    </source>
</evidence>
<reference evidence="4 5" key="1">
    <citation type="submission" date="2015-12" db="EMBL/GenBank/DDBJ databases">
        <title>Serinicoccus chungangenesis strain CD08_5 genome sequencing and assembly.</title>
        <authorList>
            <person name="Chander A.M."/>
            <person name="Kaur G."/>
            <person name="Nair G.R."/>
            <person name="Dhawan D.K."/>
            <person name="Kochhar R.K."/>
            <person name="Mayilraj S."/>
            <person name="Bhadada S.K."/>
        </authorList>
    </citation>
    <scope>NUCLEOTIDE SEQUENCE [LARGE SCALE GENOMIC DNA]</scope>
    <source>
        <strain evidence="4 5">CD08_5</strain>
    </source>
</reference>
<dbReference type="InterPro" id="IPR003593">
    <property type="entry name" value="AAA+_ATPase"/>
</dbReference>
<keyword evidence="5" id="KW-1185">Reference proteome</keyword>
<dbReference type="InterPro" id="IPR003439">
    <property type="entry name" value="ABC_transporter-like_ATP-bd"/>
</dbReference>
<dbReference type="PANTHER" id="PTHR43158">
    <property type="entry name" value="SKFA PEPTIDE EXPORT ATP-BINDING PROTEIN SKFE"/>
    <property type="match status" value="1"/>
</dbReference>
<sequence length="289" mass="31239">MNVTLEDVSVRFPETTALDSVSLHWSEGRIHGLLGRNGAGKSTLLSLIAAARRPTSGSVRVQGQDPWERGALTERICLVRESGDLLDDDPISDTLGMLETLRPTFDRRYAEDLLDSFGLRPKAKLRTLSRGQRSTVGAIVGLATRAPLTLLDEVHLGMDAPTRQRFYDELIADYAENPRTYVISSHLIAELEPIVETVSILGAGSLVLQAEADDVRTRGVTLTGPAATVTELAQGLPVIGSRDLGPTRQLTLFGELDASALERARAAGVETGAVPLQDLFIHLTEEAPR</sequence>
<evidence type="ECO:0000256" key="2">
    <source>
        <dbReference type="ARBA" id="ARBA00022840"/>
    </source>
</evidence>
<dbReference type="SUPFAM" id="SSF52540">
    <property type="entry name" value="P-loop containing nucleoside triphosphate hydrolases"/>
    <property type="match status" value="1"/>
</dbReference>
<dbReference type="Gene3D" id="3.40.50.300">
    <property type="entry name" value="P-loop containing nucleotide triphosphate hydrolases"/>
    <property type="match status" value="1"/>
</dbReference>
<dbReference type="Proteomes" id="UP000054837">
    <property type="component" value="Unassembled WGS sequence"/>
</dbReference>
<dbReference type="PANTHER" id="PTHR43158:SF5">
    <property type="entry name" value="ABC TRANSPORTER, ATP-BINDING PROTEIN"/>
    <property type="match status" value="1"/>
</dbReference>
<comment type="caution">
    <text evidence="4">The sequence shown here is derived from an EMBL/GenBank/DDBJ whole genome shotgun (WGS) entry which is preliminary data.</text>
</comment>
<dbReference type="AlphaFoldDB" id="A0A0W8I880"/>
<dbReference type="GO" id="GO:0005524">
    <property type="term" value="F:ATP binding"/>
    <property type="evidence" value="ECO:0007669"/>
    <property type="project" value="UniProtKB-KW"/>
</dbReference>
<dbReference type="OrthoDB" id="9804819at2"/>
<dbReference type="Pfam" id="PF00005">
    <property type="entry name" value="ABC_tran"/>
    <property type="match status" value="1"/>
</dbReference>
<accession>A0A0W8I880</accession>
<dbReference type="GO" id="GO:0016887">
    <property type="term" value="F:ATP hydrolysis activity"/>
    <property type="evidence" value="ECO:0007669"/>
    <property type="project" value="InterPro"/>
</dbReference>
<dbReference type="SMART" id="SM00382">
    <property type="entry name" value="AAA"/>
    <property type="match status" value="1"/>
</dbReference>
<proteinExistence type="predicted"/>
<dbReference type="STRING" id="767452.AVL62_04720"/>